<keyword evidence="2" id="KW-0808">Transferase</keyword>
<dbReference type="Pfam" id="PF00551">
    <property type="entry name" value="Formyl_trans_N"/>
    <property type="match status" value="1"/>
</dbReference>
<gene>
    <name evidence="2" type="ORF">GUH15_24755</name>
</gene>
<sequence length="89" mass="9718">INWAVINGDTETGITTFFLQHEIDTGKVIQQVRVPIADTDNVEVVHDKLMVLGGKLVLETVDAILNDTVKPIAQEDMAVVGELRPAPKI</sequence>
<feature type="non-terminal residue" evidence="2">
    <location>
        <position position="1"/>
    </location>
</feature>
<dbReference type="AlphaFoldDB" id="A0A8I0L613"/>
<protein>
    <submittedName>
        <fullName evidence="2">Methionyl-tRNA formyltransferase</fullName>
    </submittedName>
</protein>
<name>A0A8I0L613_XANCI</name>
<dbReference type="GO" id="GO:0004479">
    <property type="term" value="F:methionyl-tRNA formyltransferase activity"/>
    <property type="evidence" value="ECO:0007669"/>
    <property type="project" value="TreeGrafter"/>
</dbReference>
<organism evidence="2 3">
    <name type="scientific">Xanthomonas citri pv. citri</name>
    <dbReference type="NCBI Taxonomy" id="611301"/>
    <lineage>
        <taxon>Bacteria</taxon>
        <taxon>Pseudomonadati</taxon>
        <taxon>Pseudomonadota</taxon>
        <taxon>Gammaproteobacteria</taxon>
        <taxon>Lysobacterales</taxon>
        <taxon>Lysobacteraceae</taxon>
        <taxon>Xanthomonas</taxon>
    </lineage>
</organism>
<dbReference type="InterPro" id="IPR036477">
    <property type="entry name" value="Formyl_transf_N_sf"/>
</dbReference>
<evidence type="ECO:0000259" key="1">
    <source>
        <dbReference type="Pfam" id="PF00551"/>
    </source>
</evidence>
<accession>A0A8I0L613</accession>
<dbReference type="GO" id="GO:0005829">
    <property type="term" value="C:cytosol"/>
    <property type="evidence" value="ECO:0007669"/>
    <property type="project" value="TreeGrafter"/>
</dbReference>
<dbReference type="PANTHER" id="PTHR11138">
    <property type="entry name" value="METHIONYL-TRNA FORMYLTRANSFERASE"/>
    <property type="match status" value="1"/>
</dbReference>
<proteinExistence type="predicted"/>
<feature type="non-terminal residue" evidence="2">
    <location>
        <position position="89"/>
    </location>
</feature>
<dbReference type="Gene3D" id="3.40.50.12230">
    <property type="match status" value="1"/>
</dbReference>
<dbReference type="EMBL" id="JAABFR010002148">
    <property type="protein sequence ID" value="MBD4339204.1"/>
    <property type="molecule type" value="Genomic_DNA"/>
</dbReference>
<dbReference type="PANTHER" id="PTHR11138:SF5">
    <property type="entry name" value="METHIONYL-TRNA FORMYLTRANSFERASE, MITOCHONDRIAL"/>
    <property type="match status" value="1"/>
</dbReference>
<dbReference type="InterPro" id="IPR002376">
    <property type="entry name" value="Formyl_transf_N"/>
</dbReference>
<comment type="caution">
    <text evidence="2">The sequence shown here is derived from an EMBL/GenBank/DDBJ whole genome shotgun (WGS) entry which is preliminary data.</text>
</comment>
<feature type="domain" description="Formyl transferase N-terminal" evidence="1">
    <location>
        <begin position="1"/>
        <end position="60"/>
    </location>
</feature>
<dbReference type="SUPFAM" id="SSF53328">
    <property type="entry name" value="Formyltransferase"/>
    <property type="match status" value="1"/>
</dbReference>
<evidence type="ECO:0000313" key="2">
    <source>
        <dbReference type="EMBL" id="MBD4339204.1"/>
    </source>
</evidence>
<dbReference type="Proteomes" id="UP000653002">
    <property type="component" value="Unassembled WGS sequence"/>
</dbReference>
<reference evidence="2" key="1">
    <citation type="submission" date="2020-01" db="EMBL/GenBank/DDBJ databases">
        <authorList>
            <person name="Richard D."/>
        </authorList>
    </citation>
    <scope>NUCLEOTIDE SEQUENCE</scope>
    <source>
        <strain evidence="2">JP541</strain>
    </source>
</reference>
<evidence type="ECO:0000313" key="3">
    <source>
        <dbReference type="Proteomes" id="UP000653002"/>
    </source>
</evidence>